<dbReference type="Gene3D" id="2.70.70.10">
    <property type="entry name" value="Glucose Permease (Domain IIA)"/>
    <property type="match status" value="1"/>
</dbReference>
<evidence type="ECO:0000256" key="1">
    <source>
        <dbReference type="SAM" id="Phobius"/>
    </source>
</evidence>
<dbReference type="EMBL" id="FWXI01000035">
    <property type="protein sequence ID" value="SMD14701.1"/>
    <property type="molecule type" value="Genomic_DNA"/>
</dbReference>
<sequence length="213" mass="23021">MRIPHVMDIKQKVGNWRLKSSSAKWIVSLVCLLSIVFVGISVKHYQALSAGGGAPTEFEPIQPSEGEQVQAIETMARSKDKLATKPSIWPVSGAVTSVYGWRNSPWGSGSELHPGIDIANNLDTPIVATADGEVVRSEWSEGYGNIVQIDHGNNVSTIYGHNSRIVVKVGQSVRKGQVIAYLGSTGKSTGPHVHYEIRVNGTAVDPISYLVLY</sequence>
<reference evidence="3 4" key="1">
    <citation type="submission" date="2017-04" db="EMBL/GenBank/DDBJ databases">
        <authorList>
            <person name="Afonso C.L."/>
            <person name="Miller P.J."/>
            <person name="Scott M.A."/>
            <person name="Spackman E."/>
            <person name="Goraichik I."/>
            <person name="Dimitrov K.M."/>
            <person name="Suarez D.L."/>
            <person name="Swayne D.E."/>
        </authorList>
    </citation>
    <scope>NUCLEOTIDE SEQUENCE [LARGE SCALE GENOMIC DNA]</scope>
    <source>
        <strain evidence="3 4">DSM 5090</strain>
    </source>
</reference>
<dbReference type="STRING" id="112901.SAMN04488500_1355"/>
<dbReference type="PANTHER" id="PTHR21666:SF286">
    <property type="entry name" value="LIPOPROTEIN NLPD"/>
    <property type="match status" value="1"/>
</dbReference>
<keyword evidence="1" id="KW-0472">Membrane</keyword>
<proteinExistence type="predicted"/>
<name>A0A1W2EYF4_9FIRM</name>
<organism evidence="3 4">
    <name type="scientific">Sporomusa malonica</name>
    <dbReference type="NCBI Taxonomy" id="112901"/>
    <lineage>
        <taxon>Bacteria</taxon>
        <taxon>Bacillati</taxon>
        <taxon>Bacillota</taxon>
        <taxon>Negativicutes</taxon>
        <taxon>Selenomonadales</taxon>
        <taxon>Sporomusaceae</taxon>
        <taxon>Sporomusa</taxon>
    </lineage>
</organism>
<dbReference type="SUPFAM" id="SSF51261">
    <property type="entry name" value="Duplicated hybrid motif"/>
    <property type="match status" value="1"/>
</dbReference>
<dbReference type="OrthoDB" id="9809488at2"/>
<dbReference type="InterPro" id="IPR050570">
    <property type="entry name" value="Cell_wall_metabolism_enzyme"/>
</dbReference>
<keyword evidence="1" id="KW-0812">Transmembrane</keyword>
<accession>A0A1W2EYF4</accession>
<dbReference type="InterPro" id="IPR016047">
    <property type="entry name" value="M23ase_b-sheet_dom"/>
</dbReference>
<evidence type="ECO:0000313" key="4">
    <source>
        <dbReference type="Proteomes" id="UP000192738"/>
    </source>
</evidence>
<dbReference type="Proteomes" id="UP000192738">
    <property type="component" value="Unassembled WGS sequence"/>
</dbReference>
<feature type="domain" description="M23ase beta-sheet core" evidence="2">
    <location>
        <begin position="112"/>
        <end position="206"/>
    </location>
</feature>
<keyword evidence="4" id="KW-1185">Reference proteome</keyword>
<evidence type="ECO:0000313" key="3">
    <source>
        <dbReference type="EMBL" id="SMD14701.1"/>
    </source>
</evidence>
<gene>
    <name evidence="3" type="ORF">SAMN04488500_1355</name>
</gene>
<dbReference type="Pfam" id="PF01551">
    <property type="entry name" value="Peptidase_M23"/>
    <property type="match status" value="1"/>
</dbReference>
<dbReference type="AlphaFoldDB" id="A0A1W2EYF4"/>
<dbReference type="PANTHER" id="PTHR21666">
    <property type="entry name" value="PEPTIDASE-RELATED"/>
    <property type="match status" value="1"/>
</dbReference>
<feature type="transmembrane region" description="Helical" evidence="1">
    <location>
        <begin position="21"/>
        <end position="40"/>
    </location>
</feature>
<evidence type="ECO:0000259" key="2">
    <source>
        <dbReference type="Pfam" id="PF01551"/>
    </source>
</evidence>
<dbReference type="InterPro" id="IPR011055">
    <property type="entry name" value="Dup_hybrid_motif"/>
</dbReference>
<keyword evidence="1" id="KW-1133">Transmembrane helix</keyword>
<dbReference type="CDD" id="cd12797">
    <property type="entry name" value="M23_peptidase"/>
    <property type="match status" value="1"/>
</dbReference>
<dbReference type="GO" id="GO:0004222">
    <property type="term" value="F:metalloendopeptidase activity"/>
    <property type="evidence" value="ECO:0007669"/>
    <property type="project" value="TreeGrafter"/>
</dbReference>
<protein>
    <submittedName>
        <fullName evidence="3">Peptidase family M23</fullName>
    </submittedName>
</protein>
<dbReference type="FunFam" id="2.70.70.10:FF:000006">
    <property type="entry name" value="M23 family peptidase"/>
    <property type="match status" value="1"/>
</dbReference>